<keyword evidence="2" id="KW-1185">Reference proteome</keyword>
<sequence length="67" mass="7618">MRGRTPREGRFERANITSKSTKQLLSDVLTQAMNGKKTGPTFWPWFRAVRSCPNLVAKCRPFAITCC</sequence>
<reference evidence="1 2" key="1">
    <citation type="submission" date="2017-05" db="EMBL/GenBank/DDBJ databases">
        <authorList>
            <person name="Varghese N."/>
            <person name="Submissions S."/>
        </authorList>
    </citation>
    <scope>NUCLEOTIDE SEQUENCE [LARGE SCALE GENOMIC DNA]</scope>
    <source>
        <strain evidence="1 2">DSM 29506</strain>
    </source>
</reference>
<gene>
    <name evidence="1" type="ORF">SAMN06265173_1323</name>
</gene>
<proteinExistence type="predicted"/>
<dbReference type="AlphaFoldDB" id="A0A521FL32"/>
<dbReference type="Proteomes" id="UP000316030">
    <property type="component" value="Unassembled WGS sequence"/>
</dbReference>
<organism evidence="1 2">
    <name type="scientific">Thalassovita litoralis</name>
    <dbReference type="NCBI Taxonomy" id="1010611"/>
    <lineage>
        <taxon>Bacteria</taxon>
        <taxon>Pseudomonadati</taxon>
        <taxon>Pseudomonadota</taxon>
        <taxon>Alphaproteobacteria</taxon>
        <taxon>Rhodobacterales</taxon>
        <taxon>Roseobacteraceae</taxon>
        <taxon>Thalassovita</taxon>
    </lineage>
</organism>
<evidence type="ECO:0000313" key="1">
    <source>
        <dbReference type="EMBL" id="SMO96320.1"/>
    </source>
</evidence>
<protein>
    <submittedName>
        <fullName evidence="1">Uncharacterized protein</fullName>
    </submittedName>
</protein>
<dbReference type="EMBL" id="FXTO01000032">
    <property type="protein sequence ID" value="SMO96320.1"/>
    <property type="molecule type" value="Genomic_DNA"/>
</dbReference>
<accession>A0A521FL32</accession>
<name>A0A521FL32_9RHOB</name>
<evidence type="ECO:0000313" key="2">
    <source>
        <dbReference type="Proteomes" id="UP000316030"/>
    </source>
</evidence>